<dbReference type="GO" id="GO:0010629">
    <property type="term" value="P:negative regulation of gene expression"/>
    <property type="evidence" value="ECO:0007669"/>
    <property type="project" value="TreeGrafter"/>
</dbReference>
<dbReference type="EMBL" id="CACVKT020004984">
    <property type="protein sequence ID" value="CAC5392459.1"/>
    <property type="molecule type" value="Genomic_DNA"/>
</dbReference>
<feature type="compositionally biased region" description="Basic and acidic residues" evidence="6">
    <location>
        <begin position="33"/>
        <end position="42"/>
    </location>
</feature>
<sequence>MSQASGSDVSVSAQMKPNAENDANDNGRSGVSENKEHVRKDGQNVNASFGTSSQMSDTASGHIQNQTKNLPVDRPYSEKCSMMPQKVFPALEKNAQQSSGSGSPGNERAAVHSFTRTTSDAGQLKTHSSGDKLPEAMETSMKESLKGNGETWQPPTCPNDMNDVEMEDVEEKKSRSLEPDKTAEDQRNYRAEVAKPKTETDRKPQKPWKEFFVIVKQAHGSDFEILEKCSAKDRELSPVKMQYLIQYHFEELLKTFDVDLQKIMHNMKPVQCNSQCLLFDVRSAPTQRYIDEIIVCLQDTANKVNYFQRFPASKAFIDNPETVLKEFILSGQIAVYRDEEATYVVGIVEDNKIITEKLKMMLVDESMNSNYHTTTVELKMDTAGQLLKTFGFMENLNMMQPNTTFFIDEEKHTISFRGRQTEVESAADEVGKFFRGLVIEDITLHPMYLKLLLLPKVKEFLVDLCRTQNLKVFWTVSTFNSRITCYMLNGSGVQLFLDMLKQNLVIYNYAIRSQSSNEIAFSSTKMFVDFVDAHYNVNLVSLVEGNNICIATIKDVGNELVIMEAKHTDKKPRDDSKKSVEDGKSQGLTRQKGNVEAFDDDEYSIIAEKLWDLQKIQMLKKFNFGQQIKRKIPDIKITISDKQITFVGVEAKKVKQEIADFMSKLDTQTVDKIPSAVLDFCKTSEVVQQRIASSFDKNGILCHWYVNDDCDCLNVFALDGPTLSTAISHILKIFKWIEYTSTDDVKFIFKSQEIMSFLEKSKRFLKVDDIECDDFMVYGITEAVEEFGKLYDSKMEAFVKQQKLLYPKYDVKVVRHRLGARKDVVEFFTKHEHSMWKFFLNDYCIKVEVDDDGEVLLVGEEDQVKNAAREFNRKVRLTRKKWSCDVNYPKEVVQKLKVDTVPSIEREFKVSLTVENDTTFFQQQQLGQWVDWNSNIHVALVHGKVYEMVADVLVCPTNGSFSPSSLATVMLEKGGIIMKNDFSQKRIKQANAIYVSSYTGNLPCLMVAYLAVPEYRPSVTMQSEVKKCIQELILAVDKAQLQSIVIPVKILDHIPETTFLHWFASAFIAIHNQLNFLKQIYLCTDFTKNTELFVEALSSSLPKYLNFYNFSHMCGEIGQENVGAVIPIDMKIELVTGMLVEQKVDVIVNSCNRQLDLAKGAVSSTIMKKGGHSILHECQDNYPNGIDYGNVVVSSAGNMEFHMICHGALPFWTPAAKLSLQLLAKLVFDCLLEAEKNNCRSIAFPVFGTGNLEYPWDEVARTMLDTINKYGTLRSGITTVKEVKIVLYEKDVKSIKAFESRKRQIEEIKLITEDPEIPPQLILEARCQNVRVQVIPLSNTKCHRCEAVVKFLSFAETNSLSKICPLGVSISAGKILLQALSTTLGIVGSQAPWTWTLGQSTGTQRVLKGDEAMLHLVAGATKKGLN</sequence>
<comment type="subcellular location">
    <subcellularLocation>
        <location evidence="1">Nucleus</location>
    </subcellularLocation>
</comment>
<evidence type="ECO:0000313" key="9">
    <source>
        <dbReference type="Proteomes" id="UP000507470"/>
    </source>
</evidence>
<dbReference type="OrthoDB" id="10664662at2759"/>
<evidence type="ECO:0000256" key="4">
    <source>
        <dbReference type="ARBA" id="ARBA00023027"/>
    </source>
</evidence>
<organism evidence="8 9">
    <name type="scientific">Mytilus coruscus</name>
    <name type="common">Sea mussel</name>
    <dbReference type="NCBI Taxonomy" id="42192"/>
    <lineage>
        <taxon>Eukaryota</taxon>
        <taxon>Metazoa</taxon>
        <taxon>Spiralia</taxon>
        <taxon>Lophotrochozoa</taxon>
        <taxon>Mollusca</taxon>
        <taxon>Bivalvia</taxon>
        <taxon>Autobranchia</taxon>
        <taxon>Pteriomorphia</taxon>
        <taxon>Mytilida</taxon>
        <taxon>Mytiloidea</taxon>
        <taxon>Mytilidae</taxon>
        <taxon>Mytilinae</taxon>
        <taxon>Mytilus</taxon>
    </lineage>
</organism>
<keyword evidence="9" id="KW-1185">Reference proteome</keyword>
<feature type="domain" description="Macro" evidence="7">
    <location>
        <begin position="1119"/>
        <end position="1306"/>
    </location>
</feature>
<feature type="compositionally biased region" description="Polar residues" evidence="6">
    <location>
        <begin position="114"/>
        <end position="127"/>
    </location>
</feature>
<reference evidence="8 9" key="1">
    <citation type="submission" date="2020-06" db="EMBL/GenBank/DDBJ databases">
        <authorList>
            <person name="Li R."/>
            <person name="Bekaert M."/>
        </authorList>
    </citation>
    <scope>NUCLEOTIDE SEQUENCE [LARGE SCALE GENOMIC DNA]</scope>
    <source>
        <strain evidence="9">wild</strain>
    </source>
</reference>
<evidence type="ECO:0000256" key="6">
    <source>
        <dbReference type="SAM" id="MobiDB-lite"/>
    </source>
</evidence>
<evidence type="ECO:0000313" key="8">
    <source>
        <dbReference type="EMBL" id="CAC5392459.1"/>
    </source>
</evidence>
<gene>
    <name evidence="8" type="ORF">MCOR_27392</name>
</gene>
<protein>
    <recommendedName>
        <fullName evidence="7">Macro domain-containing protein</fullName>
    </recommendedName>
</protein>
<feature type="compositionally biased region" description="Basic and acidic residues" evidence="6">
    <location>
        <begin position="128"/>
        <end position="145"/>
    </location>
</feature>
<feature type="compositionally biased region" description="Polar residues" evidence="6">
    <location>
        <begin position="1"/>
        <end position="15"/>
    </location>
</feature>
<feature type="compositionally biased region" description="Basic and acidic residues" evidence="6">
    <location>
        <begin position="170"/>
        <end position="203"/>
    </location>
</feature>
<feature type="compositionally biased region" description="Basic and acidic residues" evidence="6">
    <location>
        <begin position="567"/>
        <end position="584"/>
    </location>
</feature>
<dbReference type="Gene3D" id="3.40.220.10">
    <property type="entry name" value="Leucine Aminopeptidase, subunit E, domain 1"/>
    <property type="match status" value="2"/>
</dbReference>
<evidence type="ECO:0000256" key="3">
    <source>
        <dbReference type="ARBA" id="ARBA00022679"/>
    </source>
</evidence>
<dbReference type="InterPro" id="IPR052056">
    <property type="entry name" value="Mono-ARTD/PARP"/>
</dbReference>
<dbReference type="InterPro" id="IPR002589">
    <property type="entry name" value="Macro_dom"/>
</dbReference>
<dbReference type="InterPro" id="IPR043472">
    <property type="entry name" value="Macro_dom-like"/>
</dbReference>
<evidence type="ECO:0000259" key="7">
    <source>
        <dbReference type="PROSITE" id="PS51154"/>
    </source>
</evidence>
<dbReference type="GO" id="GO:0016757">
    <property type="term" value="F:glycosyltransferase activity"/>
    <property type="evidence" value="ECO:0007669"/>
    <property type="project" value="UniProtKB-KW"/>
</dbReference>
<dbReference type="PANTHER" id="PTHR14453:SF67">
    <property type="entry name" value="POLY [ADP-RIBOSE] POLYMERASE"/>
    <property type="match status" value="1"/>
</dbReference>
<proteinExistence type="predicted"/>
<accession>A0A6J8CBH8</accession>
<dbReference type="PANTHER" id="PTHR14453">
    <property type="entry name" value="PARP/ZINC FINGER CCCH TYPE DOMAIN CONTAINING PROTEIN"/>
    <property type="match status" value="1"/>
</dbReference>
<keyword evidence="3" id="KW-0808">Transferase</keyword>
<keyword evidence="2" id="KW-0328">Glycosyltransferase</keyword>
<dbReference type="Pfam" id="PF01661">
    <property type="entry name" value="Macro"/>
    <property type="match status" value="1"/>
</dbReference>
<evidence type="ECO:0000256" key="5">
    <source>
        <dbReference type="ARBA" id="ARBA00023242"/>
    </source>
</evidence>
<dbReference type="GO" id="GO:0005737">
    <property type="term" value="C:cytoplasm"/>
    <property type="evidence" value="ECO:0007669"/>
    <property type="project" value="TreeGrafter"/>
</dbReference>
<dbReference type="PROSITE" id="PS51154">
    <property type="entry name" value="MACRO"/>
    <property type="match status" value="1"/>
</dbReference>
<feature type="region of interest" description="Disordered" evidence="6">
    <location>
        <begin position="1"/>
        <end position="203"/>
    </location>
</feature>
<dbReference type="GO" id="GO:0005634">
    <property type="term" value="C:nucleus"/>
    <property type="evidence" value="ECO:0007669"/>
    <property type="project" value="UniProtKB-SubCell"/>
</dbReference>
<dbReference type="GO" id="GO:0003714">
    <property type="term" value="F:transcription corepressor activity"/>
    <property type="evidence" value="ECO:0007669"/>
    <property type="project" value="TreeGrafter"/>
</dbReference>
<keyword evidence="4" id="KW-0520">NAD</keyword>
<feature type="compositionally biased region" description="Polar residues" evidence="6">
    <location>
        <begin position="43"/>
        <end position="69"/>
    </location>
</feature>
<dbReference type="SMART" id="SM00506">
    <property type="entry name" value="A1pp"/>
    <property type="match status" value="1"/>
</dbReference>
<feature type="region of interest" description="Disordered" evidence="6">
    <location>
        <begin position="567"/>
        <end position="587"/>
    </location>
</feature>
<dbReference type="SUPFAM" id="SSF52949">
    <property type="entry name" value="Macro domain-like"/>
    <property type="match status" value="2"/>
</dbReference>
<evidence type="ECO:0000256" key="1">
    <source>
        <dbReference type="ARBA" id="ARBA00004123"/>
    </source>
</evidence>
<dbReference type="Proteomes" id="UP000507470">
    <property type="component" value="Unassembled WGS sequence"/>
</dbReference>
<evidence type="ECO:0000256" key="2">
    <source>
        <dbReference type="ARBA" id="ARBA00022676"/>
    </source>
</evidence>
<name>A0A6J8CBH8_MYTCO</name>
<keyword evidence="5" id="KW-0539">Nucleus</keyword>